<dbReference type="EMBL" id="CP036287">
    <property type="protein sequence ID" value="QDU65979.1"/>
    <property type="molecule type" value="Genomic_DNA"/>
</dbReference>
<dbReference type="AlphaFoldDB" id="A0A518BG80"/>
<dbReference type="GO" id="GO:0016787">
    <property type="term" value="F:hydrolase activity"/>
    <property type="evidence" value="ECO:0007669"/>
    <property type="project" value="UniProtKB-KW"/>
</dbReference>
<keyword evidence="3" id="KW-0378">Hydrolase</keyword>
<dbReference type="PANTHER" id="PTHR43037:SF1">
    <property type="entry name" value="BLL1128 PROTEIN"/>
    <property type="match status" value="1"/>
</dbReference>
<keyword evidence="1" id="KW-0732">Signal</keyword>
<dbReference type="PROSITE" id="PS51318">
    <property type="entry name" value="TAT"/>
    <property type="match status" value="1"/>
</dbReference>
<dbReference type="InterPro" id="IPR002925">
    <property type="entry name" value="Dienelactn_hydro"/>
</dbReference>
<evidence type="ECO:0000259" key="2">
    <source>
        <dbReference type="Pfam" id="PF01738"/>
    </source>
</evidence>
<dbReference type="InterPro" id="IPR029058">
    <property type="entry name" value="AB_hydrolase_fold"/>
</dbReference>
<feature type="domain" description="Dienelactone hydrolase" evidence="2">
    <location>
        <begin position="69"/>
        <end position="222"/>
    </location>
</feature>
<dbReference type="InterPro" id="IPR006311">
    <property type="entry name" value="TAT_signal"/>
</dbReference>
<evidence type="ECO:0000256" key="1">
    <source>
        <dbReference type="ARBA" id="ARBA00022729"/>
    </source>
</evidence>
<evidence type="ECO:0000313" key="3">
    <source>
        <dbReference type="EMBL" id="QDU65979.1"/>
    </source>
</evidence>
<name>A0A518BG80_9BACT</name>
<dbReference type="SUPFAM" id="SSF53474">
    <property type="entry name" value="alpha/beta-Hydrolases"/>
    <property type="match status" value="1"/>
</dbReference>
<dbReference type="Pfam" id="PF01738">
    <property type="entry name" value="DLH"/>
    <property type="match status" value="1"/>
</dbReference>
<keyword evidence="4" id="KW-1185">Reference proteome</keyword>
<protein>
    <submittedName>
        <fullName evidence="3">Alpha/beta hydrolase family protein</fullName>
    </submittedName>
</protein>
<dbReference type="RefSeq" id="WP_145063109.1">
    <property type="nucleotide sequence ID" value="NZ_CP036287.1"/>
</dbReference>
<dbReference type="Proteomes" id="UP000316921">
    <property type="component" value="Chromosome"/>
</dbReference>
<dbReference type="Gene3D" id="3.40.50.1820">
    <property type="entry name" value="alpha/beta hydrolase"/>
    <property type="match status" value="1"/>
</dbReference>
<sequence>MQQHRRPFIGRLARAAALSGLAALTLVVALPLVARARATADAPPMTLEWVLTPDGLRWYRQALPPGYDPEAGPYPVVFLFHGGGGNALQAAGAYGVIDEALARGYVAIAPEGSGALGGPPLFSLETWNAGNCCSYAQEQGIDDVAFFEAMVVKLVGSAAVDPERVYVTGMSNGAMMSYRLAAERPDLVTAAAPVAGVLGIDTPPVGPVPLFAIHGLLDENVPFWGGVGIGVSQTDYASQLDSLLPFVAVNGGALPAGPIELDQALVFVAPGPARGADTIYYLALDGGHSWPGTAPGPASPLASVHATPATPLIFDFFDLHRGQ</sequence>
<organism evidence="3 4">
    <name type="scientific">Engelhardtia mirabilis</name>
    <dbReference type="NCBI Taxonomy" id="2528011"/>
    <lineage>
        <taxon>Bacteria</taxon>
        <taxon>Pseudomonadati</taxon>
        <taxon>Planctomycetota</taxon>
        <taxon>Planctomycetia</taxon>
        <taxon>Planctomycetia incertae sedis</taxon>
        <taxon>Engelhardtia</taxon>
    </lineage>
</organism>
<dbReference type="PANTHER" id="PTHR43037">
    <property type="entry name" value="UNNAMED PRODUCT-RELATED"/>
    <property type="match status" value="1"/>
</dbReference>
<dbReference type="InterPro" id="IPR050955">
    <property type="entry name" value="Plant_Biomass_Hydrol_Est"/>
</dbReference>
<gene>
    <name evidence="3" type="ORF">Pla133_10450</name>
</gene>
<evidence type="ECO:0000313" key="4">
    <source>
        <dbReference type="Proteomes" id="UP000316921"/>
    </source>
</evidence>
<accession>A0A518BG80</accession>
<reference evidence="3 4" key="1">
    <citation type="submission" date="2019-02" db="EMBL/GenBank/DDBJ databases">
        <title>Deep-cultivation of Planctomycetes and their phenomic and genomic characterization uncovers novel biology.</title>
        <authorList>
            <person name="Wiegand S."/>
            <person name="Jogler M."/>
            <person name="Boedeker C."/>
            <person name="Pinto D."/>
            <person name="Vollmers J."/>
            <person name="Rivas-Marin E."/>
            <person name="Kohn T."/>
            <person name="Peeters S.H."/>
            <person name="Heuer A."/>
            <person name="Rast P."/>
            <person name="Oberbeckmann S."/>
            <person name="Bunk B."/>
            <person name="Jeske O."/>
            <person name="Meyerdierks A."/>
            <person name="Storesund J.E."/>
            <person name="Kallscheuer N."/>
            <person name="Luecker S."/>
            <person name="Lage O.M."/>
            <person name="Pohl T."/>
            <person name="Merkel B.J."/>
            <person name="Hornburger P."/>
            <person name="Mueller R.-W."/>
            <person name="Bruemmer F."/>
            <person name="Labrenz M."/>
            <person name="Spormann A.M."/>
            <person name="Op den Camp H."/>
            <person name="Overmann J."/>
            <person name="Amann R."/>
            <person name="Jetten M.S.M."/>
            <person name="Mascher T."/>
            <person name="Medema M.H."/>
            <person name="Devos D.P."/>
            <person name="Kaster A.-K."/>
            <person name="Ovreas L."/>
            <person name="Rohde M."/>
            <person name="Galperin M.Y."/>
            <person name="Jogler C."/>
        </authorList>
    </citation>
    <scope>NUCLEOTIDE SEQUENCE [LARGE SCALE GENOMIC DNA]</scope>
    <source>
        <strain evidence="3 4">Pla133</strain>
    </source>
</reference>
<dbReference type="KEGG" id="pbap:Pla133_10450"/>
<proteinExistence type="predicted"/>